<dbReference type="Proteomes" id="UP000332933">
    <property type="component" value="Unassembled WGS sequence"/>
</dbReference>
<dbReference type="EMBL" id="VJMH01001226">
    <property type="protein sequence ID" value="KAF0712630.1"/>
    <property type="molecule type" value="Genomic_DNA"/>
</dbReference>
<name>A0A485KDL3_9STRA</name>
<dbReference type="AlphaFoldDB" id="A0A485KDL3"/>
<dbReference type="PANTHER" id="PTHR31827">
    <property type="entry name" value="EMB|CAB89363.1"/>
    <property type="match status" value="1"/>
</dbReference>
<dbReference type="OrthoDB" id="93608at2759"/>
<keyword evidence="3" id="KW-1185">Reference proteome</keyword>
<dbReference type="EMBL" id="CAADRA010001226">
    <property type="protein sequence ID" value="VFT81862.1"/>
    <property type="molecule type" value="Genomic_DNA"/>
</dbReference>
<evidence type="ECO:0000313" key="3">
    <source>
        <dbReference type="Proteomes" id="UP000332933"/>
    </source>
</evidence>
<reference evidence="1" key="2">
    <citation type="submission" date="2019-06" db="EMBL/GenBank/DDBJ databases">
        <title>Genomics analysis of Aphanomyces spp. identifies a new class of oomycete effector associated with host adaptation.</title>
        <authorList>
            <person name="Gaulin E."/>
        </authorList>
    </citation>
    <scope>NUCLEOTIDE SEQUENCE</scope>
    <source>
        <strain evidence="1">CBS 578.67</strain>
    </source>
</reference>
<accession>A0A485KDL3</accession>
<gene>
    <name evidence="2" type="primary">Aste57867_4766</name>
    <name evidence="1" type="ORF">As57867_004753</name>
    <name evidence="2" type="ORF">ASTE57867_4766</name>
</gene>
<sequence>MCHPVIANNSPTRKCKPQCSTTDCTNLVYARGHCARHGGKRPCAMPDCGQNATSGQSFCLTHGGHQAKKKFCIEVGCTKQVQANQRCLKHGGGRRCKEPGCFQHVRTAGLCRGHLTKSLSTMLDDGDGTLCSYAYKPCTNERALKKDGSLHTLCDFHRRRTNLVQKQYNTKMRAKLRDMPCVSSPKVLSIDPIPYLAVEGTAQVSAPMDDDVDLMDLSTIVFGDPHDLSAHCHDLTPLLLH</sequence>
<reference evidence="2 3" key="1">
    <citation type="submission" date="2019-03" db="EMBL/GenBank/DDBJ databases">
        <authorList>
            <person name="Gaulin E."/>
            <person name="Dumas B."/>
        </authorList>
    </citation>
    <scope>NUCLEOTIDE SEQUENCE [LARGE SCALE GENOMIC DNA]</scope>
    <source>
        <strain evidence="2">CBS 568.67</strain>
    </source>
</reference>
<protein>
    <submittedName>
        <fullName evidence="2">Aste57867_4766 protein</fullName>
    </submittedName>
</protein>
<evidence type="ECO:0000313" key="1">
    <source>
        <dbReference type="EMBL" id="KAF0712630.1"/>
    </source>
</evidence>
<proteinExistence type="predicted"/>
<evidence type="ECO:0000313" key="2">
    <source>
        <dbReference type="EMBL" id="VFT81862.1"/>
    </source>
</evidence>
<organism evidence="2 3">
    <name type="scientific">Aphanomyces stellatus</name>
    <dbReference type="NCBI Taxonomy" id="120398"/>
    <lineage>
        <taxon>Eukaryota</taxon>
        <taxon>Sar</taxon>
        <taxon>Stramenopiles</taxon>
        <taxon>Oomycota</taxon>
        <taxon>Saprolegniomycetes</taxon>
        <taxon>Saprolegniales</taxon>
        <taxon>Verrucalvaceae</taxon>
        <taxon>Aphanomyces</taxon>
    </lineage>
</organism>
<dbReference type="PANTHER" id="PTHR31827:SF1">
    <property type="entry name" value="EMB|CAB89363.1"/>
    <property type="match status" value="1"/>
</dbReference>